<comment type="similarity">
    <text evidence="1">Belongs to the DNA polymerase type-B family.</text>
</comment>
<keyword evidence="1" id="KW-0548">Nucleotidyltransferase</keyword>
<dbReference type="STRING" id="35608.A0A2U1L0S9"/>
<evidence type="ECO:0000313" key="4">
    <source>
        <dbReference type="EMBL" id="PWA42632.1"/>
    </source>
</evidence>
<feature type="domain" description="DNA polymerase epsilon catalytic subunit A C-terminal" evidence="3">
    <location>
        <begin position="17"/>
        <end position="80"/>
    </location>
</feature>
<protein>
    <recommendedName>
        <fullName evidence="1">DNA polymerase epsilon catalytic subunit</fullName>
        <ecNumber evidence="1">2.7.7.7</ecNumber>
    </recommendedName>
</protein>
<feature type="transmembrane region" description="Helical" evidence="2">
    <location>
        <begin position="80"/>
        <end position="98"/>
    </location>
</feature>
<evidence type="ECO:0000256" key="2">
    <source>
        <dbReference type="SAM" id="Phobius"/>
    </source>
</evidence>
<keyword evidence="1" id="KW-0004">4Fe-4S</keyword>
<dbReference type="GO" id="GO:0008622">
    <property type="term" value="C:epsilon DNA polymerase complex"/>
    <property type="evidence" value="ECO:0007669"/>
    <property type="project" value="InterPro"/>
</dbReference>
<accession>A0A2U1L0S9</accession>
<keyword evidence="1" id="KW-0239">DNA-directed DNA polymerase</keyword>
<dbReference type="InterPro" id="IPR013697">
    <property type="entry name" value="DNA_pol_e_suA_C"/>
</dbReference>
<keyword evidence="2" id="KW-0472">Membrane</keyword>
<evidence type="ECO:0000259" key="3">
    <source>
        <dbReference type="Pfam" id="PF08490"/>
    </source>
</evidence>
<evidence type="ECO:0000313" key="5">
    <source>
        <dbReference type="Proteomes" id="UP000245207"/>
    </source>
</evidence>
<comment type="function">
    <text evidence="1">DNA polymerase II participates in chromosomal DNA replication.</text>
</comment>
<comment type="caution">
    <text evidence="4">The sequence shown here is derived from an EMBL/GenBank/DDBJ whole genome shotgun (WGS) entry which is preliminary data.</text>
</comment>
<dbReference type="PANTHER" id="PTHR10670">
    <property type="entry name" value="DNA POLYMERASE EPSILON CATALYTIC SUBUNIT A"/>
    <property type="match status" value="1"/>
</dbReference>
<dbReference type="GO" id="GO:0051539">
    <property type="term" value="F:4 iron, 4 sulfur cluster binding"/>
    <property type="evidence" value="ECO:0007669"/>
    <property type="project" value="UniProtKB-KW"/>
</dbReference>
<dbReference type="GO" id="GO:0003887">
    <property type="term" value="F:DNA-directed DNA polymerase activity"/>
    <property type="evidence" value="ECO:0007669"/>
    <property type="project" value="UniProtKB-KW"/>
</dbReference>
<dbReference type="Proteomes" id="UP000245207">
    <property type="component" value="Unassembled WGS sequence"/>
</dbReference>
<gene>
    <name evidence="4" type="ORF">CTI12_AA543270</name>
</gene>
<comment type="cofactor">
    <cofactor evidence="1">
        <name>[4Fe-4S] cluster</name>
        <dbReference type="ChEBI" id="CHEBI:49883"/>
    </cofactor>
</comment>
<dbReference type="GO" id="GO:0008310">
    <property type="term" value="F:single-stranded DNA 3'-5' DNA exonuclease activity"/>
    <property type="evidence" value="ECO:0007669"/>
    <property type="project" value="TreeGrafter"/>
</dbReference>
<dbReference type="EMBL" id="PKPP01012282">
    <property type="protein sequence ID" value="PWA42632.1"/>
    <property type="molecule type" value="Genomic_DNA"/>
</dbReference>
<keyword evidence="1" id="KW-0539">Nucleus</keyword>
<dbReference type="InterPro" id="IPR029703">
    <property type="entry name" value="POL2"/>
</dbReference>
<dbReference type="GO" id="GO:0006297">
    <property type="term" value="P:nucleotide-excision repair, DNA gap filling"/>
    <property type="evidence" value="ECO:0007669"/>
    <property type="project" value="TreeGrafter"/>
</dbReference>
<dbReference type="EC" id="2.7.7.7" evidence="1"/>
<dbReference type="GO" id="GO:0006272">
    <property type="term" value="P:leading strand elongation"/>
    <property type="evidence" value="ECO:0007669"/>
    <property type="project" value="TreeGrafter"/>
</dbReference>
<keyword evidence="2" id="KW-0812">Transmembrane</keyword>
<organism evidence="4 5">
    <name type="scientific">Artemisia annua</name>
    <name type="common">Sweet wormwood</name>
    <dbReference type="NCBI Taxonomy" id="35608"/>
    <lineage>
        <taxon>Eukaryota</taxon>
        <taxon>Viridiplantae</taxon>
        <taxon>Streptophyta</taxon>
        <taxon>Embryophyta</taxon>
        <taxon>Tracheophyta</taxon>
        <taxon>Spermatophyta</taxon>
        <taxon>Magnoliopsida</taxon>
        <taxon>eudicotyledons</taxon>
        <taxon>Gunneridae</taxon>
        <taxon>Pentapetalae</taxon>
        <taxon>asterids</taxon>
        <taxon>campanulids</taxon>
        <taxon>Asterales</taxon>
        <taxon>Asteraceae</taxon>
        <taxon>Asteroideae</taxon>
        <taxon>Anthemideae</taxon>
        <taxon>Artemisiinae</taxon>
        <taxon>Artemisia</taxon>
    </lineage>
</organism>
<name>A0A2U1L0S9_ARTAN</name>
<evidence type="ECO:0000256" key="1">
    <source>
        <dbReference type="RuleBase" id="RU365029"/>
    </source>
</evidence>
<dbReference type="Pfam" id="PF08490">
    <property type="entry name" value="DUF1744"/>
    <property type="match status" value="1"/>
</dbReference>
<keyword evidence="1" id="KW-0238">DNA-binding</keyword>
<comment type="catalytic activity">
    <reaction evidence="1">
        <text>DNA(n) + a 2'-deoxyribonucleoside 5'-triphosphate = DNA(n+1) + diphosphate</text>
        <dbReference type="Rhea" id="RHEA:22508"/>
        <dbReference type="Rhea" id="RHEA-COMP:17339"/>
        <dbReference type="Rhea" id="RHEA-COMP:17340"/>
        <dbReference type="ChEBI" id="CHEBI:33019"/>
        <dbReference type="ChEBI" id="CHEBI:61560"/>
        <dbReference type="ChEBI" id="CHEBI:173112"/>
        <dbReference type="EC" id="2.7.7.7"/>
    </reaction>
</comment>
<dbReference type="PANTHER" id="PTHR10670:SF0">
    <property type="entry name" value="DNA POLYMERASE EPSILON CATALYTIC SUBUNIT A"/>
    <property type="match status" value="1"/>
</dbReference>
<sequence length="134" mass="14440">MAGKPGNFGTCKNELGQIIGWQVPAAKLGLQRCDGSSRWLNERVSLSRYFHVPLGNFEQDLVIHIANIFFARALRDQQQIVSGLPFILCVPLSIYAMIGGRSSVGSTKSGALEKGIDMKANGTSKPSSLVSLFG</sequence>
<dbReference type="GO" id="GO:0008270">
    <property type="term" value="F:zinc ion binding"/>
    <property type="evidence" value="ECO:0007669"/>
    <property type="project" value="UniProtKB-KW"/>
</dbReference>
<comment type="subcellular location">
    <subcellularLocation>
        <location evidence="1">Nucleus</location>
    </subcellularLocation>
</comment>
<keyword evidence="5" id="KW-1185">Reference proteome</keyword>
<dbReference type="GO" id="GO:0045004">
    <property type="term" value="P:DNA replication proofreading"/>
    <property type="evidence" value="ECO:0007669"/>
    <property type="project" value="TreeGrafter"/>
</dbReference>
<dbReference type="GO" id="GO:0000278">
    <property type="term" value="P:mitotic cell cycle"/>
    <property type="evidence" value="ECO:0007669"/>
    <property type="project" value="TreeGrafter"/>
</dbReference>
<dbReference type="GO" id="GO:0003677">
    <property type="term" value="F:DNA binding"/>
    <property type="evidence" value="ECO:0007669"/>
    <property type="project" value="UniProtKB-KW"/>
</dbReference>
<keyword evidence="1" id="KW-0479">Metal-binding</keyword>
<dbReference type="GO" id="GO:0006287">
    <property type="term" value="P:base-excision repair, gap-filling"/>
    <property type="evidence" value="ECO:0007669"/>
    <property type="project" value="TreeGrafter"/>
</dbReference>
<keyword evidence="1" id="KW-0235">DNA replication</keyword>
<keyword evidence="1" id="KW-0808">Transferase</keyword>
<dbReference type="OrthoDB" id="10060449at2759"/>
<proteinExistence type="inferred from homology"/>
<keyword evidence="1" id="KW-0863">Zinc-finger</keyword>
<dbReference type="AlphaFoldDB" id="A0A2U1L0S9"/>
<keyword evidence="1" id="KW-0862">Zinc</keyword>
<keyword evidence="1" id="KW-0408">Iron</keyword>
<reference evidence="4 5" key="1">
    <citation type="journal article" date="2018" name="Mol. Plant">
        <title>The genome of Artemisia annua provides insight into the evolution of Asteraceae family and artemisinin biosynthesis.</title>
        <authorList>
            <person name="Shen Q."/>
            <person name="Zhang L."/>
            <person name="Liao Z."/>
            <person name="Wang S."/>
            <person name="Yan T."/>
            <person name="Shi P."/>
            <person name="Liu M."/>
            <person name="Fu X."/>
            <person name="Pan Q."/>
            <person name="Wang Y."/>
            <person name="Lv Z."/>
            <person name="Lu X."/>
            <person name="Zhang F."/>
            <person name="Jiang W."/>
            <person name="Ma Y."/>
            <person name="Chen M."/>
            <person name="Hao X."/>
            <person name="Li L."/>
            <person name="Tang Y."/>
            <person name="Lv G."/>
            <person name="Zhou Y."/>
            <person name="Sun X."/>
            <person name="Brodelius P.E."/>
            <person name="Rose J.K.C."/>
            <person name="Tang K."/>
        </authorList>
    </citation>
    <scope>NUCLEOTIDE SEQUENCE [LARGE SCALE GENOMIC DNA]</scope>
    <source>
        <strain evidence="5">cv. Huhao1</strain>
        <tissue evidence="4">Leaf</tissue>
    </source>
</reference>
<keyword evidence="2" id="KW-1133">Transmembrane helix</keyword>
<keyword evidence="1" id="KW-0411">Iron-sulfur</keyword>